<dbReference type="Proteomes" id="UP000033121">
    <property type="component" value="Unassembled WGS sequence"/>
</dbReference>
<sequence length="70" mass="7242">MSSNSKFLAGLLLGAAAGAAIGYLLTTEKGKEFLDDLKSAAASAGDEVKSAIEKGKQWANDFEEKTSSTT</sequence>
<name>A0A0E9N595_9BACT</name>
<dbReference type="STRING" id="1220578.FPE01S_04_02160"/>
<protein>
    <recommendedName>
        <fullName evidence="3">YtxH-like protein</fullName>
    </recommendedName>
</protein>
<comment type="caution">
    <text evidence="1">The sequence shown here is derived from an EMBL/GenBank/DDBJ whole genome shotgun (WGS) entry which is preliminary data.</text>
</comment>
<evidence type="ECO:0008006" key="3">
    <source>
        <dbReference type="Google" id="ProtNLM"/>
    </source>
</evidence>
<reference evidence="1 2" key="1">
    <citation type="submission" date="2015-04" db="EMBL/GenBank/DDBJ databases">
        <title>Whole genome shotgun sequence of Flavihumibacter petaseus NBRC 106054.</title>
        <authorList>
            <person name="Miyazawa S."/>
            <person name="Hosoyama A."/>
            <person name="Hashimoto M."/>
            <person name="Noguchi M."/>
            <person name="Tsuchikane K."/>
            <person name="Ohji S."/>
            <person name="Yamazoe A."/>
            <person name="Ichikawa N."/>
            <person name="Kimura A."/>
            <person name="Fujita N."/>
        </authorList>
    </citation>
    <scope>NUCLEOTIDE SEQUENCE [LARGE SCALE GENOMIC DNA]</scope>
    <source>
        <strain evidence="1 2">NBRC 106054</strain>
    </source>
</reference>
<dbReference type="OrthoDB" id="680803at2"/>
<gene>
    <name evidence="1" type="ORF">FPE01S_04_02160</name>
</gene>
<dbReference type="EMBL" id="BBWV01000004">
    <property type="protein sequence ID" value="GAO44973.1"/>
    <property type="molecule type" value="Genomic_DNA"/>
</dbReference>
<dbReference type="InterPro" id="IPR024623">
    <property type="entry name" value="YtxH"/>
</dbReference>
<dbReference type="AlphaFoldDB" id="A0A0E9N595"/>
<evidence type="ECO:0000313" key="1">
    <source>
        <dbReference type="EMBL" id="GAO44973.1"/>
    </source>
</evidence>
<proteinExistence type="predicted"/>
<organism evidence="1 2">
    <name type="scientific">Flavihumibacter petaseus NBRC 106054</name>
    <dbReference type="NCBI Taxonomy" id="1220578"/>
    <lineage>
        <taxon>Bacteria</taxon>
        <taxon>Pseudomonadati</taxon>
        <taxon>Bacteroidota</taxon>
        <taxon>Chitinophagia</taxon>
        <taxon>Chitinophagales</taxon>
        <taxon>Chitinophagaceae</taxon>
        <taxon>Flavihumibacter</taxon>
    </lineage>
</organism>
<keyword evidence="2" id="KW-1185">Reference proteome</keyword>
<dbReference type="RefSeq" id="WP_052956060.1">
    <property type="nucleotide sequence ID" value="NZ_BBWV01000004.1"/>
</dbReference>
<accession>A0A0E9N595</accession>
<dbReference type="Pfam" id="PF12732">
    <property type="entry name" value="YtxH"/>
    <property type="match status" value="1"/>
</dbReference>
<evidence type="ECO:0000313" key="2">
    <source>
        <dbReference type="Proteomes" id="UP000033121"/>
    </source>
</evidence>